<keyword evidence="9 11" id="KW-0472">Membrane</keyword>
<dbReference type="InterPro" id="IPR036734">
    <property type="entry name" value="Neur_chan_lig-bd_sf"/>
</dbReference>
<keyword evidence="7 11" id="KW-1133">Transmembrane helix</keyword>
<dbReference type="PANTHER" id="PTHR18945">
    <property type="entry name" value="NEUROTRANSMITTER GATED ION CHANNEL"/>
    <property type="match status" value="1"/>
</dbReference>
<dbReference type="InterPro" id="IPR006201">
    <property type="entry name" value="Neur_channel"/>
</dbReference>
<keyword evidence="4" id="KW-1003">Cell membrane</keyword>
<keyword evidence="8" id="KW-0406">Ion transport</keyword>
<dbReference type="SUPFAM" id="SSF63712">
    <property type="entry name" value="Nicotinic receptor ligand binding domain-like"/>
    <property type="match status" value="1"/>
</dbReference>
<evidence type="ECO:0000256" key="9">
    <source>
        <dbReference type="ARBA" id="ARBA00023136"/>
    </source>
</evidence>
<evidence type="ECO:0000256" key="10">
    <source>
        <dbReference type="ARBA" id="ARBA00023303"/>
    </source>
</evidence>
<dbReference type="Pfam" id="PF02931">
    <property type="entry name" value="Neur_chan_LBD"/>
    <property type="match status" value="1"/>
</dbReference>
<dbReference type="InterPro" id="IPR006028">
    <property type="entry name" value="GABAA/Glycine_rcpt"/>
</dbReference>
<dbReference type="CDD" id="cd19049">
    <property type="entry name" value="LGIC_TM_anion"/>
    <property type="match status" value="1"/>
</dbReference>
<keyword evidence="14" id="KW-0675">Receptor</keyword>
<evidence type="ECO:0000256" key="1">
    <source>
        <dbReference type="ARBA" id="ARBA00004141"/>
    </source>
</evidence>
<dbReference type="Gene3D" id="1.20.58.390">
    <property type="entry name" value="Neurotransmitter-gated ion-channel transmembrane domain"/>
    <property type="match status" value="1"/>
</dbReference>
<feature type="transmembrane region" description="Helical" evidence="11">
    <location>
        <begin position="146"/>
        <end position="170"/>
    </location>
</feature>
<proteinExistence type="predicted"/>
<dbReference type="Gene3D" id="2.70.170.10">
    <property type="entry name" value="Neurotransmitter-gated ion-channel ligand-binding domain"/>
    <property type="match status" value="1"/>
</dbReference>
<accession>A0A0D6MA54</accession>
<evidence type="ECO:0000256" key="2">
    <source>
        <dbReference type="ARBA" id="ARBA00004236"/>
    </source>
</evidence>
<keyword evidence="3" id="KW-0813">Transport</keyword>
<evidence type="ECO:0000313" key="14">
    <source>
        <dbReference type="EMBL" id="EPB79401.1"/>
    </source>
</evidence>
<dbReference type="AlphaFoldDB" id="A0A0D6MA54"/>
<dbReference type="InterPro" id="IPR006202">
    <property type="entry name" value="Neur_chan_lig-bd"/>
</dbReference>
<protein>
    <submittedName>
        <fullName evidence="14">Glycine receptor subunit alpha-2 domain protein</fullName>
    </submittedName>
</protein>
<name>A0A0D6MA54_9BILA</name>
<evidence type="ECO:0000256" key="5">
    <source>
        <dbReference type="ARBA" id="ARBA00022692"/>
    </source>
</evidence>
<keyword evidence="5 11" id="KW-0812">Transmembrane</keyword>
<dbReference type="EMBL" id="KE124795">
    <property type="protein sequence ID" value="EPB79401.1"/>
    <property type="molecule type" value="Genomic_DNA"/>
</dbReference>
<feature type="domain" description="Neurotransmitter-gated ion-channel transmembrane" evidence="13">
    <location>
        <begin position="91"/>
        <end position="172"/>
    </location>
</feature>
<dbReference type="Proteomes" id="UP000054495">
    <property type="component" value="Unassembled WGS sequence"/>
</dbReference>
<evidence type="ECO:0000313" key="15">
    <source>
        <dbReference type="Proteomes" id="UP000054495"/>
    </source>
</evidence>
<dbReference type="InterPro" id="IPR036719">
    <property type="entry name" value="Neuro-gated_channel_TM_sf"/>
</dbReference>
<keyword evidence="15" id="KW-1185">Reference proteome</keyword>
<dbReference type="InterPro" id="IPR006029">
    <property type="entry name" value="Neurotrans-gated_channel_TM"/>
</dbReference>
<keyword evidence="10" id="KW-0407">Ion channel</keyword>
<dbReference type="SUPFAM" id="SSF90112">
    <property type="entry name" value="Neurotransmitter-gated ion-channel transmembrane pore"/>
    <property type="match status" value="1"/>
</dbReference>
<dbReference type="PRINTS" id="PR00253">
    <property type="entry name" value="GABAARECEPTR"/>
</dbReference>
<gene>
    <name evidence="14" type="ORF">ANCCEY_01560</name>
</gene>
<keyword evidence="6" id="KW-0732">Signal</keyword>
<evidence type="ECO:0000256" key="4">
    <source>
        <dbReference type="ARBA" id="ARBA00022475"/>
    </source>
</evidence>
<dbReference type="GO" id="GO:0005886">
    <property type="term" value="C:plasma membrane"/>
    <property type="evidence" value="ECO:0007669"/>
    <property type="project" value="UniProtKB-SubCell"/>
</dbReference>
<evidence type="ECO:0000256" key="7">
    <source>
        <dbReference type="ARBA" id="ARBA00022989"/>
    </source>
</evidence>
<evidence type="ECO:0000256" key="6">
    <source>
        <dbReference type="ARBA" id="ARBA00022729"/>
    </source>
</evidence>
<feature type="domain" description="Neurotransmitter-gated ion-channel ligand-binding" evidence="12">
    <location>
        <begin position="1"/>
        <end position="83"/>
    </location>
</feature>
<dbReference type="InterPro" id="IPR038050">
    <property type="entry name" value="Neuro_actylchol_rec"/>
</dbReference>
<evidence type="ECO:0000259" key="12">
    <source>
        <dbReference type="Pfam" id="PF02931"/>
    </source>
</evidence>
<evidence type="ECO:0000256" key="8">
    <source>
        <dbReference type="ARBA" id="ARBA00023065"/>
    </source>
</evidence>
<evidence type="ECO:0000256" key="3">
    <source>
        <dbReference type="ARBA" id="ARBA00022448"/>
    </source>
</evidence>
<dbReference type="FunFam" id="1.20.58.390:FF:000150">
    <property type="entry name" value="Neurotransmitter-gated ion-channel ligand binding domain protein"/>
    <property type="match status" value="1"/>
</dbReference>
<comment type="subcellular location">
    <subcellularLocation>
        <location evidence="2">Cell membrane</location>
    </subcellularLocation>
    <subcellularLocation>
        <location evidence="1">Membrane</location>
        <topology evidence="1">Multi-pass membrane protein</topology>
    </subcellularLocation>
</comment>
<reference evidence="14 15" key="1">
    <citation type="submission" date="2013-05" db="EMBL/GenBank/DDBJ databases">
        <title>Draft genome of the parasitic nematode Anyclostoma ceylanicum.</title>
        <authorList>
            <person name="Mitreva M."/>
        </authorList>
    </citation>
    <scope>NUCLEOTIDE SEQUENCE [LARGE SCALE GENOMIC DNA]</scope>
</reference>
<sequence>MDLSKFPMDTIECILTFESFNYNKKKIQEEVHMRWSDSPLIQYKDIELPDFSMVNYSTSDNLTLYAAGYWDELTVTFVFRRRYGWYLLQGYIPTYMTVFISWIPFYLGPRAIPARTMIGVNALLAMTFQFGNIIRNLPRVSYIKAIDVWMLSGISFVFASLVELATIGYMTRNEGRPTAAASLNVGRRYLFEDS</sequence>
<feature type="transmembrane region" description="Helical" evidence="11">
    <location>
        <begin position="85"/>
        <end position="106"/>
    </location>
</feature>
<evidence type="ECO:0000256" key="11">
    <source>
        <dbReference type="SAM" id="Phobius"/>
    </source>
</evidence>
<dbReference type="GO" id="GO:0005230">
    <property type="term" value="F:extracellular ligand-gated monoatomic ion channel activity"/>
    <property type="evidence" value="ECO:0007669"/>
    <property type="project" value="InterPro"/>
</dbReference>
<feature type="transmembrane region" description="Helical" evidence="11">
    <location>
        <begin position="112"/>
        <end position="134"/>
    </location>
</feature>
<dbReference type="GO" id="GO:0004888">
    <property type="term" value="F:transmembrane signaling receptor activity"/>
    <property type="evidence" value="ECO:0007669"/>
    <property type="project" value="InterPro"/>
</dbReference>
<dbReference type="Pfam" id="PF02932">
    <property type="entry name" value="Neur_chan_memb"/>
    <property type="match status" value="1"/>
</dbReference>
<organism evidence="14 15">
    <name type="scientific">Ancylostoma ceylanicum</name>
    <dbReference type="NCBI Taxonomy" id="53326"/>
    <lineage>
        <taxon>Eukaryota</taxon>
        <taxon>Metazoa</taxon>
        <taxon>Ecdysozoa</taxon>
        <taxon>Nematoda</taxon>
        <taxon>Chromadorea</taxon>
        <taxon>Rhabditida</taxon>
        <taxon>Rhabditina</taxon>
        <taxon>Rhabditomorpha</taxon>
        <taxon>Strongyloidea</taxon>
        <taxon>Ancylostomatidae</taxon>
        <taxon>Ancylostomatinae</taxon>
        <taxon>Ancylostoma</taxon>
    </lineage>
</organism>
<evidence type="ECO:0000259" key="13">
    <source>
        <dbReference type="Pfam" id="PF02932"/>
    </source>
</evidence>